<accession>A0A239AKZ5</accession>
<gene>
    <name evidence="2" type="ORF">SAMN06265360_1468</name>
</gene>
<dbReference type="InterPro" id="IPR003033">
    <property type="entry name" value="SCP2_sterol-bd_dom"/>
</dbReference>
<dbReference type="Pfam" id="PF02036">
    <property type="entry name" value="SCP2"/>
    <property type="match status" value="1"/>
</dbReference>
<dbReference type="AlphaFoldDB" id="A0A239AKZ5"/>
<evidence type="ECO:0000313" key="2">
    <source>
        <dbReference type="EMBL" id="SNR96219.1"/>
    </source>
</evidence>
<reference evidence="2 3" key="1">
    <citation type="submission" date="2017-06" db="EMBL/GenBank/DDBJ databases">
        <authorList>
            <person name="Kim H.J."/>
            <person name="Triplett B.A."/>
        </authorList>
    </citation>
    <scope>NUCLEOTIDE SEQUENCE [LARGE SCALE GENOMIC DNA]</scope>
    <source>
        <strain evidence="2 3">DSM 45207</strain>
    </source>
</reference>
<name>A0A239AKZ5_9PSEU</name>
<protein>
    <submittedName>
        <fullName evidence="2">SCP-2 sterol transfer family protein</fullName>
    </submittedName>
</protein>
<dbReference type="InterPro" id="IPR036527">
    <property type="entry name" value="SCP2_sterol-bd_dom_sf"/>
</dbReference>
<evidence type="ECO:0000313" key="3">
    <source>
        <dbReference type="Proteomes" id="UP000198348"/>
    </source>
</evidence>
<dbReference type="SUPFAM" id="SSF55718">
    <property type="entry name" value="SCP-like"/>
    <property type="match status" value="1"/>
</dbReference>
<proteinExistence type="predicted"/>
<dbReference type="OrthoDB" id="5418706at2"/>
<organism evidence="2 3">
    <name type="scientific">Haloechinothrix alba</name>
    <dbReference type="NCBI Taxonomy" id="664784"/>
    <lineage>
        <taxon>Bacteria</taxon>
        <taxon>Bacillati</taxon>
        <taxon>Actinomycetota</taxon>
        <taxon>Actinomycetes</taxon>
        <taxon>Pseudonocardiales</taxon>
        <taxon>Pseudonocardiaceae</taxon>
        <taxon>Haloechinothrix</taxon>
    </lineage>
</organism>
<keyword evidence="3" id="KW-1185">Reference proteome</keyword>
<dbReference type="Proteomes" id="UP000198348">
    <property type="component" value="Unassembled WGS sequence"/>
</dbReference>
<dbReference type="RefSeq" id="WP_089303514.1">
    <property type="nucleotide sequence ID" value="NZ_FZNW01000046.1"/>
</dbReference>
<sequence length="134" mass="14694">MAGFASEDELYKYVGAIFEKAFEDKEIGPKLAETNAVLAMYCTEPDSTLIIDMGNHKVHEGNTGPAPDAAMRMTTETSNLYWQGKVNLTFAMARGKVKVEGNIAKLLALSPASRKMFPVYVEMLKADGRDDLLA</sequence>
<evidence type="ECO:0000259" key="1">
    <source>
        <dbReference type="Pfam" id="PF02036"/>
    </source>
</evidence>
<dbReference type="EMBL" id="FZNW01000046">
    <property type="protein sequence ID" value="SNR96219.1"/>
    <property type="molecule type" value="Genomic_DNA"/>
</dbReference>
<feature type="domain" description="SCP2" evidence="1">
    <location>
        <begin position="23"/>
        <end position="110"/>
    </location>
</feature>
<dbReference type="Gene3D" id="3.30.1050.10">
    <property type="entry name" value="SCP2 sterol-binding domain"/>
    <property type="match status" value="1"/>
</dbReference>